<feature type="compositionally biased region" description="Low complexity" evidence="3">
    <location>
        <begin position="56"/>
        <end position="76"/>
    </location>
</feature>
<feature type="compositionally biased region" description="Basic and acidic residues" evidence="3">
    <location>
        <begin position="122"/>
        <end position="133"/>
    </location>
</feature>
<feature type="compositionally biased region" description="Acidic residues" evidence="3">
    <location>
        <begin position="375"/>
        <end position="387"/>
    </location>
</feature>
<dbReference type="InterPro" id="IPR013783">
    <property type="entry name" value="Ig-like_fold"/>
</dbReference>
<feature type="region of interest" description="Disordered" evidence="3">
    <location>
        <begin position="1308"/>
        <end position="1327"/>
    </location>
</feature>
<dbReference type="Gene3D" id="3.30.160.60">
    <property type="entry name" value="Classic Zinc Finger"/>
    <property type="match status" value="1"/>
</dbReference>
<feature type="compositionally biased region" description="Basic and acidic residues" evidence="3">
    <location>
        <begin position="2166"/>
        <end position="2183"/>
    </location>
</feature>
<feature type="compositionally biased region" description="Basic and acidic residues" evidence="3">
    <location>
        <begin position="1251"/>
        <end position="1265"/>
    </location>
</feature>
<feature type="region of interest" description="Disordered" evidence="3">
    <location>
        <begin position="1"/>
        <end position="133"/>
    </location>
</feature>
<feature type="region of interest" description="Disordered" evidence="3">
    <location>
        <begin position="1337"/>
        <end position="1416"/>
    </location>
</feature>
<dbReference type="EMBL" id="OX395136">
    <property type="protein sequence ID" value="CAI5787453.1"/>
    <property type="molecule type" value="Genomic_DNA"/>
</dbReference>
<evidence type="ECO:0000256" key="3">
    <source>
        <dbReference type="SAM" id="MobiDB-lite"/>
    </source>
</evidence>
<organism evidence="6 7">
    <name type="scientific">Podarcis lilfordi</name>
    <name type="common">Lilford's wall lizard</name>
    <dbReference type="NCBI Taxonomy" id="74358"/>
    <lineage>
        <taxon>Eukaryota</taxon>
        <taxon>Metazoa</taxon>
        <taxon>Chordata</taxon>
        <taxon>Craniata</taxon>
        <taxon>Vertebrata</taxon>
        <taxon>Euteleostomi</taxon>
        <taxon>Lepidosauria</taxon>
        <taxon>Squamata</taxon>
        <taxon>Bifurcata</taxon>
        <taxon>Unidentata</taxon>
        <taxon>Episquamata</taxon>
        <taxon>Laterata</taxon>
        <taxon>Lacertibaenia</taxon>
        <taxon>Lacertidae</taxon>
        <taxon>Podarcis</taxon>
    </lineage>
</organism>
<feature type="compositionally biased region" description="Polar residues" evidence="3">
    <location>
        <begin position="608"/>
        <end position="620"/>
    </location>
</feature>
<dbReference type="InterPro" id="IPR050617">
    <property type="entry name" value="E3_ligase_FN3/SPRY"/>
</dbReference>
<dbReference type="Pfam" id="PF00041">
    <property type="entry name" value="fn3"/>
    <property type="match status" value="1"/>
</dbReference>
<keyword evidence="1 2" id="KW-0175">Coiled coil</keyword>
<feature type="compositionally biased region" description="Polar residues" evidence="3">
    <location>
        <begin position="27"/>
        <end position="37"/>
    </location>
</feature>
<feature type="compositionally biased region" description="Polar residues" evidence="3">
    <location>
        <begin position="2764"/>
        <end position="2773"/>
    </location>
</feature>
<feature type="compositionally biased region" description="Basic and acidic residues" evidence="3">
    <location>
        <begin position="38"/>
        <end position="52"/>
    </location>
</feature>
<feature type="compositionally biased region" description="Polar residues" evidence="3">
    <location>
        <begin position="356"/>
        <end position="366"/>
    </location>
</feature>
<feature type="region of interest" description="Disordered" evidence="3">
    <location>
        <begin position="2015"/>
        <end position="2071"/>
    </location>
</feature>
<dbReference type="Proteomes" id="UP001178461">
    <property type="component" value="Chromosome 11"/>
</dbReference>
<feature type="region of interest" description="Disordered" evidence="3">
    <location>
        <begin position="2281"/>
        <end position="2317"/>
    </location>
</feature>
<dbReference type="Gene3D" id="2.60.120.920">
    <property type="match status" value="1"/>
</dbReference>
<feature type="region of interest" description="Disordered" evidence="3">
    <location>
        <begin position="2752"/>
        <end position="2773"/>
    </location>
</feature>
<feature type="region of interest" description="Disordered" evidence="3">
    <location>
        <begin position="281"/>
        <end position="433"/>
    </location>
</feature>
<feature type="region of interest" description="Disordered" evidence="3">
    <location>
        <begin position="1147"/>
        <end position="1173"/>
    </location>
</feature>
<evidence type="ECO:0000259" key="5">
    <source>
        <dbReference type="PROSITE" id="PS50853"/>
    </source>
</evidence>
<feature type="compositionally biased region" description="Acidic residues" evidence="3">
    <location>
        <begin position="16"/>
        <end position="26"/>
    </location>
</feature>
<dbReference type="PROSITE" id="PS50188">
    <property type="entry name" value="B302_SPRY"/>
    <property type="match status" value="1"/>
</dbReference>
<dbReference type="InterPro" id="IPR003961">
    <property type="entry name" value="FN3_dom"/>
</dbReference>
<dbReference type="InterPro" id="IPR013320">
    <property type="entry name" value="ConA-like_dom_sf"/>
</dbReference>
<dbReference type="InterPro" id="IPR036116">
    <property type="entry name" value="FN3_sf"/>
</dbReference>
<feature type="region of interest" description="Disordered" evidence="3">
    <location>
        <begin position="465"/>
        <end position="529"/>
    </location>
</feature>
<dbReference type="PANTHER" id="PTHR24099">
    <property type="entry name" value="E3 UBIQUITIN-PROTEIN LIGASE TRIM36-RELATED"/>
    <property type="match status" value="1"/>
</dbReference>
<feature type="compositionally biased region" description="Polar residues" evidence="3">
    <location>
        <begin position="411"/>
        <end position="421"/>
    </location>
</feature>
<feature type="region of interest" description="Disordered" evidence="3">
    <location>
        <begin position="1194"/>
        <end position="1288"/>
    </location>
</feature>
<accession>A0AA35L1I2</accession>
<feature type="compositionally biased region" description="Polar residues" evidence="3">
    <location>
        <begin position="1390"/>
        <end position="1411"/>
    </location>
</feature>
<dbReference type="SUPFAM" id="SSF57845">
    <property type="entry name" value="B-box zinc-binding domain"/>
    <property type="match status" value="1"/>
</dbReference>
<feature type="domain" description="Fibronectin type-III" evidence="5">
    <location>
        <begin position="2764"/>
        <end position="2861"/>
    </location>
</feature>
<feature type="region of interest" description="Disordered" evidence="3">
    <location>
        <begin position="697"/>
        <end position="720"/>
    </location>
</feature>
<dbReference type="SUPFAM" id="SSF49265">
    <property type="entry name" value="Fibronectin type III"/>
    <property type="match status" value="1"/>
</dbReference>
<feature type="compositionally biased region" description="Basic and acidic residues" evidence="3">
    <location>
        <begin position="316"/>
        <end position="325"/>
    </location>
</feature>
<feature type="compositionally biased region" description="Basic and acidic residues" evidence="3">
    <location>
        <begin position="500"/>
        <end position="520"/>
    </location>
</feature>
<feature type="region of interest" description="Disordered" evidence="3">
    <location>
        <begin position="548"/>
        <end position="672"/>
    </location>
</feature>
<dbReference type="GO" id="GO:0005737">
    <property type="term" value="C:cytoplasm"/>
    <property type="evidence" value="ECO:0007669"/>
    <property type="project" value="TreeGrafter"/>
</dbReference>
<dbReference type="SMART" id="SM00060">
    <property type="entry name" value="FN3"/>
    <property type="match status" value="2"/>
</dbReference>
<dbReference type="PANTHER" id="PTHR24099:SF7">
    <property type="entry name" value="CARDIOMYOPATHY-ASSOCIATED PROTEIN 5"/>
    <property type="match status" value="1"/>
</dbReference>
<feature type="compositionally biased region" description="Low complexity" evidence="3">
    <location>
        <begin position="789"/>
        <end position="804"/>
    </location>
</feature>
<feature type="region of interest" description="Disordered" evidence="3">
    <location>
        <begin position="1481"/>
        <end position="1524"/>
    </location>
</feature>
<evidence type="ECO:0000259" key="4">
    <source>
        <dbReference type="PROSITE" id="PS50188"/>
    </source>
</evidence>
<dbReference type="Gene3D" id="2.60.40.10">
    <property type="entry name" value="Immunoglobulins"/>
    <property type="match status" value="2"/>
</dbReference>
<feature type="compositionally biased region" description="Basic and acidic residues" evidence="3">
    <location>
        <begin position="2041"/>
        <end position="2071"/>
    </location>
</feature>
<evidence type="ECO:0000256" key="1">
    <source>
        <dbReference type="ARBA" id="ARBA00023054"/>
    </source>
</evidence>
<dbReference type="PROSITE" id="PS50853">
    <property type="entry name" value="FN3"/>
    <property type="match status" value="1"/>
</dbReference>
<feature type="compositionally biased region" description="Basic and acidic residues" evidence="3">
    <location>
        <begin position="587"/>
        <end position="606"/>
    </location>
</feature>
<dbReference type="InterPro" id="IPR001870">
    <property type="entry name" value="B30.2/SPRY"/>
</dbReference>
<name>A0AA35L1I2_9SAUR</name>
<feature type="compositionally biased region" description="Polar residues" evidence="3">
    <location>
        <begin position="1308"/>
        <end position="1323"/>
    </location>
</feature>
<feature type="domain" description="B30.2/SPRY" evidence="4">
    <location>
        <begin position="2936"/>
        <end position="3123"/>
    </location>
</feature>
<feature type="compositionally biased region" description="Basic and acidic residues" evidence="3">
    <location>
        <begin position="465"/>
        <end position="475"/>
    </location>
</feature>
<keyword evidence="7" id="KW-1185">Reference proteome</keyword>
<dbReference type="InterPro" id="IPR043136">
    <property type="entry name" value="B30.2/SPRY_sf"/>
</dbReference>
<feature type="compositionally biased region" description="Basic and acidic residues" evidence="3">
    <location>
        <begin position="2015"/>
        <end position="2025"/>
    </location>
</feature>
<feature type="compositionally biased region" description="Polar residues" evidence="3">
    <location>
        <begin position="631"/>
        <end position="643"/>
    </location>
</feature>
<feature type="region of interest" description="Disordered" evidence="3">
    <location>
        <begin position="747"/>
        <end position="957"/>
    </location>
</feature>
<evidence type="ECO:0000313" key="6">
    <source>
        <dbReference type="EMBL" id="CAI5787453.1"/>
    </source>
</evidence>
<feature type="compositionally biased region" description="Low complexity" evidence="3">
    <location>
        <begin position="707"/>
        <end position="716"/>
    </location>
</feature>
<feature type="compositionally biased region" description="Basic and acidic residues" evidence="3">
    <location>
        <begin position="342"/>
        <end position="353"/>
    </location>
</feature>
<feature type="compositionally biased region" description="Polar residues" evidence="3">
    <location>
        <begin position="883"/>
        <end position="897"/>
    </location>
</feature>
<sequence>METDCNYESDGSPDVSMEDEEEDEYEPNSSLKSLNQNEEVKSDAMDAIHSEDSAQTWETSSSRCSTSQASETSATSGVYSMENSYMEGPPGKSISLMDEGKMVQKRTRNSPYQVPLSPNEKMGPDNEKHGFSGRPTEAKALERELDPADPQSWTLQVQPSKIKNYLVQITQEAVDPLPEEKENVFMKKAELPLEGTVRAKIQLLTAALEERNKKIFRRVNNIDLPPPTVVVIRKPREPPKKFTRQAMFQASLKHLEQQATIKNNQKEILHLKRMQAMLAKTVPRSRDEERARRSFLPEPPDKASKMVPPTSPLYTDKAKKLDTESHSPATRMTAPEQARFASPDRHDRTEKRGKQCQLSNTANTVSEKLPSLLVETEEEEEEEEVEEIQPPPLVSTKPLSQPANEAENQDDSTFSKLSESAAQDVKYPNNIAAEQYESQDSLFTEIRNPDIGFTIPSQFEIKDSGLLHSAEEAGKQDLPICSPEPAEPVPEQAKLPPPVSEREKQEEKQLEAEYSKKEEAQEQSTTLLQAEPAHLMYSLKEWEVGEAETAPNLSSAASRIETQEPQSDSCEVAEEHIGLSQPTHLMGEAEKRENEHLEPDLAKEAVETQVSVTASLQPEQSDALHSRSEIKNQPAQPGSQWLESSLPIPEAQREEIQQHSLACAQSESEHPVISEPIKATQGFELLEPLHLKGNEVSANSPAEALDSSEQLSSVSSAEKVDMLETQQPSLETVTLFSEQRCSVLPYPTEKMEKKDSLPCSPETAAETAEVSLPTATFQTAEVTKVEVHPLSPTEVPSEESVSISREPDVATDRKTTQLVSPLSVEPPSKASVPPQEAAKEENQQCPPSDAKLSFEDQDEEGQQDGWFPLFATTQFEPEHSAECESTIQSIKQGSSASFPLEEATALRSVDDADKKERHRDKSITEPSLHPVFMPEKQGKMESEIEQTTHQLSRTVLPMESVSKLQSVEEMEVNEIQPHLSATGQDLSQSVCLTEPQEDQSAAAAAAAALESGSLSIPYTEVESEKCDTTEPVLKEVTYQAIQAVTAEMEEGYLKVSHKVSESEKHLEAPFPAQNTEEGNLQSHMFVSPESEDEHLISSEREESEFYPLLTPTPELGYPIAGSETQESQSYLSDALNEALNALNEQSSYSSSVLEDKAKIEENQTTFPETPKMVPNESLSFAAFLISEAKQEPLVSPVDTKMTPKESNSIPEDFVSEEVKEIAPPSPPLSSEQLSKEVISSYPAAAEEENQDESHSLLREESKHLDAGGADVQGGQSHLLVAAQPEARSQDIELHCPKTAQPELEDLTLLNSTEEIQKQETPLYSPSIVPSVHEEILHHKGERENQGTVILGTEETKEDDAPLKSPDLPQELEHLHSLQSVKESQVERAQPYSSAAVQDSSQLPGETGSQEGQGYFYKPAEVDSEVSKLSELTDAVMEQEIQAPRTEAVKLEHKQSALSVQQNEKVQHPLVTASLDLEHLDSSYSTETQFPGEPPPDASLLTEKAEEQEVHSQPASVSPASLLDQSSSASLDLIAEVEEQETKRPPEVANVMPEEPLSFTAFLFAKAKKIYTTLTSEKENLDSQPPFKEADLLIERSESISTSPPETNVTINEETELPTTHFEVEQFASKPEADVTYRDERENISETPTLPNLIPNEPSDAVIPEPINDILTHNLHSSVSSADSHTTDNKTIQISAGDFLKTEEIKCLPSAEITLKEPEKELKDHEKLREEVIPAAELRRGKEISEGNKVVNIHAAPLSSSADKEEEKRMPERLEYLETAALQKRKPFHDAGDMVIDQEFSRCKISVKTSEGIEEDNHENKEIKSNELVKEKGVQESVEMKKEVSVVQESSEDGGVNDNGIDHIEKHTVVDETCFIQTGNKQSFKEVQRQFEVTIENSATLPTAGTKNILEFSSLERDLDEGFNRMAEKENTTASHEDPSKILIKGELIDAVREKDENTEDKLNLAGEPLSNTQKDVLSQSPLISLPATAVNPELLEVPPTLAFLYKDLYEEAVEKPKEDSHKYPPNEETENTDVSIHTRGPTRDDGTGMRFERDASKDETPTLEESQKKQVLKDKAINEQALTLQRVSKCADEPSEKKPQSLHILTEAHAETEVSSPRGTVERLDDALVDRPAEIMSDIKVGNGQPTNEILFGSGLYGSGASNEELSQRREDESLGFERDVSKADGPNLEESQKEQVLKDEPRTVKALNQARVSKGDYELDDKESQPVYILAETHAETEDLSPKGILEGLNDALIDRPVEIMGDIKVETCQPTHAVPFGSGLFGAGASNDDSSQRSVDESLPEETGQALPEETSDEESCPILDYAASVFENATSVQDESEEVAVGQNQQSEITDAHVVVPKPVEESTQSHAAFHHVSPPWQSEGQAEDQLIAQDTQPLDHKHTLCRDTEGQTSEKRVGENIVGDLTESNREAAYQPPPEAISDKPFGELDYSLLSHDFDTYPLYSIKEEESSDIDEDLAELMDYEMVSRDDVFEEETSSEVVHEELLFDDRKSSDRISDSYEFVNEREANTHAEEEEFQLMGLDKLPRNVPETEVLQKESDHELLDSYCCQCKCPISAEDKLSGEHKDHTVTNLDTAVTELKSQLDGFLGVLQERSLKIEGFVSEIEALFNSLEENCKEKEQLLDEQNESIIKTVIGHHDRKQQSFEEVKNAKMDYLYEQMVNFQEYIDTAKDTLEAILKETEEMDDFVFLSSSEEINKRLLSAVENILALEKIPPAFSQFEHFASGSANGNQTLKHMPVPQTPKLQPQDPNSATSTSIAVYWTVNEDDVIDFFQVYCMEECPGNREQSGLVEEYRVTVKESNCILEDLEPGHSYSVWVMAVNYSGCSFPSGKSTFRTAPPTPVIKAEECSVCWDAATIRWSTSNPEATDSFTLEYCRQYSPEGEGLRSLAGIKRPEMKVHLESNVNYFFYVRAINIFGTSEQSEAALISTRGTRFHIMKETAAPTLQVSPSGTMICLPEETEATGISPVLGELLSARGWHYWETTVSDCSAYKVGICYSTMPQDSILGQNNASWCLHCPSKTSFLYKVLHRGEMSDVIVTEQPPRIGILLDFNAGRLLFFNAERGQLLFAIRQKFTDAAHPAFELEEAGVLHLHTGMELPEFVKQS</sequence>
<reference evidence="6" key="1">
    <citation type="submission" date="2022-12" db="EMBL/GenBank/DDBJ databases">
        <authorList>
            <person name="Alioto T."/>
            <person name="Alioto T."/>
            <person name="Gomez Garrido J."/>
        </authorList>
    </citation>
    <scope>NUCLEOTIDE SEQUENCE</scope>
</reference>
<dbReference type="CDD" id="cd00063">
    <property type="entry name" value="FN3"/>
    <property type="match status" value="2"/>
</dbReference>
<proteinExistence type="predicted"/>
<gene>
    <name evidence="6" type="ORF">PODLI_1B020778</name>
</gene>
<feature type="compositionally biased region" description="Basic and acidic residues" evidence="3">
    <location>
        <begin position="805"/>
        <end position="815"/>
    </location>
</feature>
<feature type="region of interest" description="Disordered" evidence="3">
    <location>
        <begin position="2162"/>
        <end position="2199"/>
    </location>
</feature>
<evidence type="ECO:0000313" key="7">
    <source>
        <dbReference type="Proteomes" id="UP001178461"/>
    </source>
</evidence>
<evidence type="ECO:0000256" key="2">
    <source>
        <dbReference type="SAM" id="Coils"/>
    </source>
</evidence>
<dbReference type="Pfam" id="PF00622">
    <property type="entry name" value="SPRY"/>
    <property type="match status" value="1"/>
</dbReference>
<protein>
    <submittedName>
        <fullName evidence="6">Cardiomyopathy-associated protein 5</fullName>
    </submittedName>
</protein>
<feature type="compositionally biased region" description="Low complexity" evidence="3">
    <location>
        <begin position="1515"/>
        <end position="1524"/>
    </location>
</feature>
<feature type="compositionally biased region" description="Basic and acidic residues" evidence="3">
    <location>
        <begin position="908"/>
        <end position="923"/>
    </location>
</feature>
<feature type="coiled-coil region" evidence="2">
    <location>
        <begin position="2623"/>
        <end position="2650"/>
    </location>
</feature>
<dbReference type="SUPFAM" id="SSF49899">
    <property type="entry name" value="Concanavalin A-like lectins/glucanases"/>
    <property type="match status" value="1"/>
</dbReference>
<dbReference type="InterPro" id="IPR003877">
    <property type="entry name" value="SPRY_dom"/>
</dbReference>